<keyword evidence="3 6" id="KW-0812">Transmembrane</keyword>
<evidence type="ECO:0000256" key="3">
    <source>
        <dbReference type="ARBA" id="ARBA00022692"/>
    </source>
</evidence>
<evidence type="ECO:0000256" key="6">
    <source>
        <dbReference type="SAM" id="Phobius"/>
    </source>
</evidence>
<evidence type="ECO:0000313" key="7">
    <source>
        <dbReference type="EMBL" id="MDQ0257266.1"/>
    </source>
</evidence>
<dbReference type="EMBL" id="JAUSUG010000025">
    <property type="protein sequence ID" value="MDQ0257266.1"/>
    <property type="molecule type" value="Genomic_DNA"/>
</dbReference>
<evidence type="ECO:0000256" key="5">
    <source>
        <dbReference type="ARBA" id="ARBA00023136"/>
    </source>
</evidence>
<gene>
    <name evidence="7" type="ORF">J2S74_004724</name>
</gene>
<evidence type="ECO:0000256" key="4">
    <source>
        <dbReference type="ARBA" id="ARBA00022989"/>
    </source>
</evidence>
<dbReference type="NCBIfam" id="TIGR01732">
    <property type="entry name" value="tiny_TM_bacill"/>
    <property type="match status" value="1"/>
</dbReference>
<dbReference type="RefSeq" id="WP_307330725.1">
    <property type="nucleotide sequence ID" value="NZ_JAUSUG010000025.1"/>
</dbReference>
<evidence type="ECO:0000313" key="8">
    <source>
        <dbReference type="Proteomes" id="UP001230005"/>
    </source>
</evidence>
<dbReference type="InterPro" id="IPR010070">
    <property type="entry name" value="YjcZ-like"/>
</dbReference>
<comment type="similarity">
    <text evidence="2">Belongs to the SscA family.</text>
</comment>
<keyword evidence="4 6" id="KW-1133">Transmembrane helix</keyword>
<comment type="caution">
    <text evidence="7">The sequence shown here is derived from an EMBL/GenBank/DDBJ whole genome shotgun (WGS) entry which is preliminary data.</text>
</comment>
<dbReference type="Proteomes" id="UP001230005">
    <property type="component" value="Unassembled WGS sequence"/>
</dbReference>
<name>A0ABU0A1A2_9BACI</name>
<keyword evidence="8" id="KW-1185">Reference proteome</keyword>
<organism evidence="7 8">
    <name type="scientific">Evansella vedderi</name>
    <dbReference type="NCBI Taxonomy" id="38282"/>
    <lineage>
        <taxon>Bacteria</taxon>
        <taxon>Bacillati</taxon>
        <taxon>Bacillota</taxon>
        <taxon>Bacilli</taxon>
        <taxon>Bacillales</taxon>
        <taxon>Bacillaceae</taxon>
        <taxon>Evansella</taxon>
    </lineage>
</organism>
<accession>A0ABU0A1A2</accession>
<keyword evidence="5 6" id="KW-0472">Membrane</keyword>
<protein>
    <submittedName>
        <fullName evidence="7">Uncharacterized protein (TIGR01732 family)</fullName>
    </submittedName>
</protein>
<feature type="transmembrane region" description="Helical" evidence="6">
    <location>
        <begin position="12"/>
        <end position="31"/>
    </location>
</feature>
<evidence type="ECO:0000256" key="1">
    <source>
        <dbReference type="ARBA" id="ARBA00004167"/>
    </source>
</evidence>
<evidence type="ECO:0000256" key="2">
    <source>
        <dbReference type="ARBA" id="ARBA00010221"/>
    </source>
</evidence>
<comment type="subcellular location">
    <subcellularLocation>
        <location evidence="1">Membrane</location>
        <topology evidence="1">Single-pass membrane protein</topology>
    </subcellularLocation>
</comment>
<reference evidence="7 8" key="1">
    <citation type="submission" date="2023-07" db="EMBL/GenBank/DDBJ databases">
        <title>Genomic Encyclopedia of Type Strains, Phase IV (KMG-IV): sequencing the most valuable type-strain genomes for metagenomic binning, comparative biology and taxonomic classification.</title>
        <authorList>
            <person name="Goeker M."/>
        </authorList>
    </citation>
    <scope>NUCLEOTIDE SEQUENCE [LARGE SCALE GENOMIC DNA]</scope>
    <source>
        <strain evidence="7 8">DSM 9768</strain>
    </source>
</reference>
<proteinExistence type="inferred from homology"/>
<dbReference type="Pfam" id="PF09680">
    <property type="entry name" value="YjcZ_2"/>
    <property type="match status" value="1"/>
</dbReference>
<sequence>MSHTPARGYVGGFAFILVLFILLAIIGAAYVY</sequence>